<dbReference type="Pfam" id="PF13456">
    <property type="entry name" value="RVT_3"/>
    <property type="match status" value="1"/>
</dbReference>
<dbReference type="InterPro" id="IPR012337">
    <property type="entry name" value="RNaseH-like_sf"/>
</dbReference>
<evidence type="ECO:0000313" key="3">
    <source>
        <dbReference type="Proteomes" id="UP000626092"/>
    </source>
</evidence>
<keyword evidence="3" id="KW-1185">Reference proteome</keyword>
<reference evidence="2" key="1">
    <citation type="submission" date="2019-11" db="EMBL/GenBank/DDBJ databases">
        <authorList>
            <person name="Liu Y."/>
            <person name="Hou J."/>
            <person name="Li T.-Q."/>
            <person name="Guan C.-H."/>
            <person name="Wu X."/>
            <person name="Wu H.-Z."/>
            <person name="Ling F."/>
            <person name="Zhang R."/>
            <person name="Shi X.-G."/>
            <person name="Ren J.-P."/>
            <person name="Chen E.-F."/>
            <person name="Sun J.-M."/>
        </authorList>
    </citation>
    <scope>NUCLEOTIDE SEQUENCE</scope>
    <source>
        <strain evidence="2">Adult_tree_wgs_1</strain>
        <tissue evidence="2">Leaves</tissue>
    </source>
</reference>
<dbReference type="PANTHER" id="PTHR46890:SF48">
    <property type="entry name" value="RNA-DIRECTED DNA POLYMERASE"/>
    <property type="match status" value="1"/>
</dbReference>
<dbReference type="Gene3D" id="3.30.420.10">
    <property type="entry name" value="Ribonuclease H-like superfamily/Ribonuclease H"/>
    <property type="match status" value="1"/>
</dbReference>
<dbReference type="GO" id="GO:0003676">
    <property type="term" value="F:nucleic acid binding"/>
    <property type="evidence" value="ECO:0007669"/>
    <property type="project" value="InterPro"/>
</dbReference>
<evidence type="ECO:0000259" key="1">
    <source>
        <dbReference type="Pfam" id="PF13456"/>
    </source>
</evidence>
<organism evidence="2 3">
    <name type="scientific">Rhododendron simsii</name>
    <name type="common">Sims's rhododendron</name>
    <dbReference type="NCBI Taxonomy" id="118357"/>
    <lineage>
        <taxon>Eukaryota</taxon>
        <taxon>Viridiplantae</taxon>
        <taxon>Streptophyta</taxon>
        <taxon>Embryophyta</taxon>
        <taxon>Tracheophyta</taxon>
        <taxon>Spermatophyta</taxon>
        <taxon>Magnoliopsida</taxon>
        <taxon>eudicotyledons</taxon>
        <taxon>Gunneridae</taxon>
        <taxon>Pentapetalae</taxon>
        <taxon>asterids</taxon>
        <taxon>Ericales</taxon>
        <taxon>Ericaceae</taxon>
        <taxon>Ericoideae</taxon>
        <taxon>Rhodoreae</taxon>
        <taxon>Rhododendron</taxon>
    </lineage>
</organism>
<gene>
    <name evidence="2" type="ORF">RHSIM_Rhsim02G0067500</name>
</gene>
<dbReference type="Proteomes" id="UP000626092">
    <property type="component" value="Unassembled WGS sequence"/>
</dbReference>
<dbReference type="CDD" id="cd06222">
    <property type="entry name" value="RNase_H_like"/>
    <property type="match status" value="1"/>
</dbReference>
<dbReference type="InterPro" id="IPR002156">
    <property type="entry name" value="RNaseH_domain"/>
</dbReference>
<dbReference type="InterPro" id="IPR052343">
    <property type="entry name" value="Retrotransposon-Effector_Assoc"/>
</dbReference>
<dbReference type="OrthoDB" id="1938551at2759"/>
<dbReference type="InterPro" id="IPR036397">
    <property type="entry name" value="RNaseH_sf"/>
</dbReference>
<comment type="caution">
    <text evidence="2">The sequence shown here is derived from an EMBL/GenBank/DDBJ whole genome shotgun (WGS) entry which is preliminary data.</text>
</comment>
<evidence type="ECO:0000313" key="2">
    <source>
        <dbReference type="EMBL" id="KAF7149489.1"/>
    </source>
</evidence>
<dbReference type="PANTHER" id="PTHR46890">
    <property type="entry name" value="NON-LTR RETROLELEMENT REVERSE TRANSCRIPTASE-LIKE PROTEIN-RELATED"/>
    <property type="match status" value="1"/>
</dbReference>
<dbReference type="InterPro" id="IPR044730">
    <property type="entry name" value="RNase_H-like_dom_plant"/>
</dbReference>
<accession>A0A834LVD4</accession>
<name>A0A834LVD4_RHOSS</name>
<dbReference type="InterPro" id="IPR043502">
    <property type="entry name" value="DNA/RNA_pol_sf"/>
</dbReference>
<dbReference type="SUPFAM" id="SSF56672">
    <property type="entry name" value="DNA/RNA polymerases"/>
    <property type="match status" value="1"/>
</dbReference>
<proteinExistence type="predicted"/>
<dbReference type="GO" id="GO:0004523">
    <property type="term" value="F:RNA-DNA hybrid ribonuclease activity"/>
    <property type="evidence" value="ECO:0007669"/>
    <property type="project" value="InterPro"/>
</dbReference>
<dbReference type="SUPFAM" id="SSF53098">
    <property type="entry name" value="Ribonuclease H-like"/>
    <property type="match status" value="1"/>
</dbReference>
<sequence length="417" mass="46621">MAAIGDQNTTFFHARTAQRRAQNIIHGLENDQGIWKEDKGDVENNILSYFSSIFTSSNPQNFEEVLRCMDRKVTNRMNQILVRYVTTQEVKQAVFQMDSSKAPGLDGFTVSFFQSYWYIVGRDIVEAVRSFTYSGRLLRGLNHTHIVLIPKVKYPMKMGQLRPISLCNVAYRVLPKVLANRLSACLPTIVSKNQGAFVAGWLIHDNVILGQEGLSAMLSYAENRKARPSMELEFVEGLRRLIDRWKGTDDGDYMLTLVAMIMWRIWKCRNEVLFNGADPDPSQMVVVAVKEKSMCGKLKFNVDGAWVSRSNGLAKAGAGIVVRDSNGSFVAARSLNLGVVGSPLCAEAMAWRAMLDFAILLGLDSLVMEGDSQQLVRRIRGSSRFKTSTVVPLMLLVSMDIESLISLTEVLRSLGFV</sequence>
<dbReference type="EMBL" id="WJXA01000002">
    <property type="protein sequence ID" value="KAF7149489.1"/>
    <property type="molecule type" value="Genomic_DNA"/>
</dbReference>
<protein>
    <recommendedName>
        <fullName evidence="1">RNase H type-1 domain-containing protein</fullName>
    </recommendedName>
</protein>
<dbReference type="AlphaFoldDB" id="A0A834LVD4"/>
<feature type="domain" description="RNase H type-1" evidence="1">
    <location>
        <begin position="301"/>
        <end position="390"/>
    </location>
</feature>